<sequence length="182" mass="18991">MGSGTPLRTARVAHGAASGPYRAAQRAQPGRSAVRAGRARVLDYVAAVTVTAGGRALPLGGVALPNRRLVLRWLRRQALRLADGHGRSLPPAAPWLGARDVRPVAFHGCDAPEALRAWAGDHGSQDHALGALESGLPALLTVVDPFVGLRVTLGAWPVDLWGWTAAASADHPSPPRPRTEGA</sequence>
<name>D6AKW5_STRFL</name>
<protein>
    <submittedName>
        <fullName evidence="2">Predicted protein</fullName>
    </submittedName>
</protein>
<dbReference type="AlphaFoldDB" id="D6AKW5"/>
<proteinExistence type="predicted"/>
<dbReference type="Proteomes" id="UP000003986">
    <property type="component" value="Unassembled WGS sequence"/>
</dbReference>
<evidence type="ECO:0000256" key="1">
    <source>
        <dbReference type="SAM" id="MobiDB-lite"/>
    </source>
</evidence>
<dbReference type="EMBL" id="DS999644">
    <property type="protein sequence ID" value="EFE77342.2"/>
    <property type="molecule type" value="Genomic_DNA"/>
</dbReference>
<evidence type="ECO:0000313" key="2">
    <source>
        <dbReference type="EMBL" id="EFE77342.2"/>
    </source>
</evidence>
<evidence type="ECO:0000313" key="3">
    <source>
        <dbReference type="Proteomes" id="UP000003986"/>
    </source>
</evidence>
<feature type="region of interest" description="Disordered" evidence="1">
    <location>
        <begin position="1"/>
        <end position="32"/>
    </location>
</feature>
<reference evidence="3" key="1">
    <citation type="submission" date="2008-10" db="EMBL/GenBank/DDBJ databases">
        <authorList>
            <person name="Molnar K."/>
        </authorList>
    </citation>
    <scope>NUCLEOTIDE SEQUENCE [LARGE SCALE GENOMIC DNA]</scope>
    <source>
        <strain evidence="3">NRRL 15998</strain>
    </source>
</reference>
<organism evidence="2 3">
    <name type="scientific">Streptomyces filamentosus NRRL 15998</name>
    <dbReference type="NCBI Taxonomy" id="457431"/>
    <lineage>
        <taxon>Bacteria</taxon>
        <taxon>Bacillati</taxon>
        <taxon>Actinomycetota</taxon>
        <taxon>Actinomycetes</taxon>
        <taxon>Kitasatosporales</taxon>
        <taxon>Streptomycetaceae</taxon>
        <taxon>Streptomyces</taxon>
    </lineage>
</organism>
<accession>D6AKW5</accession>
<reference evidence="3" key="2">
    <citation type="submission" date="2008-12" db="EMBL/GenBank/DDBJ databases">
        <title>Annotation of Streptomyces roseosporus strain NRRL 15998.</title>
        <authorList>
            <consortium name="The Broad Institute Genome Sequencing Platform"/>
            <consortium name="Broad Institute Microbial Sequencing Center"/>
            <person name="Fischbach M."/>
            <person name="Ward D."/>
            <person name="Young S."/>
            <person name="Kodira C.D."/>
            <person name="Zeng Q."/>
            <person name="Koehrsen M."/>
            <person name="Godfrey P."/>
            <person name="Alvarado L."/>
            <person name="Berlin A.M."/>
            <person name="Borenstein D."/>
            <person name="Chen Z."/>
            <person name="Engels R."/>
            <person name="Freedman E."/>
            <person name="Gellesch M."/>
            <person name="Goldberg J."/>
            <person name="Griggs A."/>
            <person name="Gujja S."/>
            <person name="Heiman D.I."/>
            <person name="Hepburn T.A."/>
            <person name="Howarth C."/>
            <person name="Jen D."/>
            <person name="Larson L."/>
            <person name="Lewis B."/>
            <person name="Mehta T."/>
            <person name="Park D."/>
            <person name="Pearson M."/>
            <person name="Roberts A."/>
            <person name="Saif S."/>
            <person name="Shea T.D."/>
            <person name="Shenoy N."/>
            <person name="Sisk P."/>
            <person name="Stolte C."/>
            <person name="Sykes S.N."/>
            <person name="Walk T."/>
            <person name="White J."/>
            <person name="Yandava C."/>
            <person name="Straight P."/>
            <person name="Clardy J."/>
            <person name="Hung D."/>
            <person name="Kolter R."/>
            <person name="Mekalanos J."/>
            <person name="Walker S."/>
            <person name="Walsh C.T."/>
            <person name="Wieland B.L.C."/>
            <person name="Ilzarbe M."/>
            <person name="Galagan J."/>
            <person name="Nusbaum C."/>
            <person name="Birren B."/>
        </authorList>
    </citation>
    <scope>NUCLEOTIDE SEQUENCE [LARGE SCALE GENOMIC DNA]</scope>
    <source>
        <strain evidence="3">NRRL 15998</strain>
    </source>
</reference>
<gene>
    <name evidence="2" type="ORF">SSGG_04709</name>
</gene>